<gene>
    <name evidence="9" type="ORF">CLUMA_CG019943</name>
</gene>
<evidence type="ECO:0000256" key="5">
    <source>
        <dbReference type="ARBA" id="ARBA00023163"/>
    </source>
</evidence>
<dbReference type="CDD" id="cd07981">
    <property type="entry name" value="HFD_TAF12"/>
    <property type="match status" value="1"/>
</dbReference>
<organism evidence="9 10">
    <name type="scientific">Clunio marinus</name>
    <dbReference type="NCBI Taxonomy" id="568069"/>
    <lineage>
        <taxon>Eukaryota</taxon>
        <taxon>Metazoa</taxon>
        <taxon>Ecdysozoa</taxon>
        <taxon>Arthropoda</taxon>
        <taxon>Hexapoda</taxon>
        <taxon>Insecta</taxon>
        <taxon>Pterygota</taxon>
        <taxon>Neoptera</taxon>
        <taxon>Endopterygota</taxon>
        <taxon>Diptera</taxon>
        <taxon>Nematocera</taxon>
        <taxon>Chironomoidea</taxon>
        <taxon>Chironomidae</taxon>
        <taxon>Clunio</taxon>
    </lineage>
</organism>
<evidence type="ECO:0000256" key="3">
    <source>
        <dbReference type="ARBA" id="ARBA00017484"/>
    </source>
</evidence>
<keyword evidence="4" id="KW-0805">Transcription regulation</keyword>
<dbReference type="Pfam" id="PF03847">
    <property type="entry name" value="TFIID_20kDa"/>
    <property type="match status" value="1"/>
</dbReference>
<dbReference type="OrthoDB" id="2193432at2759"/>
<keyword evidence="10" id="KW-1185">Reference proteome</keyword>
<dbReference type="GO" id="GO:0046982">
    <property type="term" value="F:protein heterodimerization activity"/>
    <property type="evidence" value="ECO:0007669"/>
    <property type="project" value="InterPro"/>
</dbReference>
<keyword evidence="6" id="KW-0539">Nucleus</keyword>
<sequence>MDTEMNDLASPSQSSPSMTGNSNQTKTNSSSESSVLLTKPRLQELVREVDPNEQLDEEVEDCLLQIADEFVENVINGSCLIAKHRIQNGSNRDNKVEVKDVQLFLERNWNLWIPGFGTEELRPYKRTQVTEAHKQRTALIRKALKKY</sequence>
<dbReference type="Gene3D" id="1.10.20.10">
    <property type="entry name" value="Histone, subunit A"/>
    <property type="match status" value="1"/>
</dbReference>
<dbReference type="PANTHER" id="PTHR12264">
    <property type="entry name" value="TRANSCRIPTION INITIATION FACTOR TFIID SUBUNIT 12"/>
    <property type="match status" value="1"/>
</dbReference>
<reference evidence="9 10" key="1">
    <citation type="submission" date="2015-04" db="EMBL/GenBank/DDBJ databases">
        <authorList>
            <person name="Syromyatnikov M.Y."/>
            <person name="Popov V.N."/>
        </authorList>
    </citation>
    <scope>NUCLEOTIDE SEQUENCE [LARGE SCALE GENOMIC DNA]</scope>
</reference>
<dbReference type="FunFam" id="1.10.20.10:FF:000011">
    <property type="entry name" value="Transcription initiation factor TFIID subunit 12"/>
    <property type="match status" value="1"/>
</dbReference>
<dbReference type="GO" id="GO:0017025">
    <property type="term" value="F:TBP-class protein binding"/>
    <property type="evidence" value="ECO:0007669"/>
    <property type="project" value="TreeGrafter"/>
</dbReference>
<dbReference type="GO" id="GO:0003677">
    <property type="term" value="F:DNA binding"/>
    <property type="evidence" value="ECO:0007669"/>
    <property type="project" value="TreeGrafter"/>
</dbReference>
<evidence type="ECO:0000256" key="6">
    <source>
        <dbReference type="ARBA" id="ARBA00023242"/>
    </source>
</evidence>
<evidence type="ECO:0000313" key="10">
    <source>
        <dbReference type="Proteomes" id="UP000183832"/>
    </source>
</evidence>
<comment type="similarity">
    <text evidence="2">Belongs to the TAF12 family.</text>
</comment>
<proteinExistence type="inferred from homology"/>
<evidence type="ECO:0000259" key="8">
    <source>
        <dbReference type="Pfam" id="PF03847"/>
    </source>
</evidence>
<feature type="compositionally biased region" description="Polar residues" evidence="7">
    <location>
        <begin position="9"/>
        <end position="36"/>
    </location>
</feature>
<evidence type="ECO:0000313" key="9">
    <source>
        <dbReference type="EMBL" id="CRL06957.1"/>
    </source>
</evidence>
<feature type="domain" description="Transcription initiation factor TFIID subunit 12" evidence="8">
    <location>
        <begin position="38"/>
        <end position="111"/>
    </location>
</feature>
<dbReference type="InterPro" id="IPR003228">
    <property type="entry name" value="TFIID_TAF12_dom"/>
</dbReference>
<evidence type="ECO:0000256" key="7">
    <source>
        <dbReference type="SAM" id="MobiDB-lite"/>
    </source>
</evidence>
<name>A0A1J1J3D0_9DIPT</name>
<evidence type="ECO:0000256" key="2">
    <source>
        <dbReference type="ARBA" id="ARBA00007530"/>
    </source>
</evidence>
<dbReference type="Proteomes" id="UP000183832">
    <property type="component" value="Unassembled WGS sequence"/>
</dbReference>
<keyword evidence="5" id="KW-0804">Transcription</keyword>
<evidence type="ECO:0000256" key="1">
    <source>
        <dbReference type="ARBA" id="ARBA00004123"/>
    </source>
</evidence>
<comment type="subcellular location">
    <subcellularLocation>
        <location evidence="1">Nucleus</location>
    </subcellularLocation>
</comment>
<dbReference type="AlphaFoldDB" id="A0A1J1J3D0"/>
<protein>
    <recommendedName>
        <fullName evidence="3">Transcription initiation factor TFIID subunit 12</fullName>
    </recommendedName>
</protein>
<dbReference type="InterPro" id="IPR009072">
    <property type="entry name" value="Histone-fold"/>
</dbReference>
<dbReference type="GO" id="GO:0000124">
    <property type="term" value="C:SAGA complex"/>
    <property type="evidence" value="ECO:0007669"/>
    <property type="project" value="InterPro"/>
</dbReference>
<evidence type="ECO:0000256" key="4">
    <source>
        <dbReference type="ARBA" id="ARBA00023015"/>
    </source>
</evidence>
<feature type="region of interest" description="Disordered" evidence="7">
    <location>
        <begin position="1"/>
        <end position="42"/>
    </location>
</feature>
<dbReference type="InterPro" id="IPR037794">
    <property type="entry name" value="TAF12"/>
</dbReference>
<dbReference type="STRING" id="568069.A0A1J1J3D0"/>
<dbReference type="GO" id="GO:0051123">
    <property type="term" value="P:RNA polymerase II preinitiation complex assembly"/>
    <property type="evidence" value="ECO:0007669"/>
    <property type="project" value="TreeGrafter"/>
</dbReference>
<dbReference type="SUPFAM" id="SSF47113">
    <property type="entry name" value="Histone-fold"/>
    <property type="match status" value="1"/>
</dbReference>
<dbReference type="EMBL" id="CVRI01000068">
    <property type="protein sequence ID" value="CRL06957.1"/>
    <property type="molecule type" value="Genomic_DNA"/>
</dbReference>
<accession>A0A1J1J3D0</accession>
<dbReference type="PANTHER" id="PTHR12264:SF21">
    <property type="entry name" value="TRANSCRIPTION INITIATION FACTOR TFIID SUBUNIT 12"/>
    <property type="match status" value="1"/>
</dbReference>
<dbReference type="GO" id="GO:0005669">
    <property type="term" value="C:transcription factor TFIID complex"/>
    <property type="evidence" value="ECO:0007669"/>
    <property type="project" value="InterPro"/>
</dbReference>